<name>A0AAD5MEW8_PARTN</name>
<dbReference type="Proteomes" id="UP001196413">
    <property type="component" value="Unassembled WGS sequence"/>
</dbReference>
<dbReference type="EMBL" id="JAHQIW010003098">
    <property type="protein sequence ID" value="KAJ1357315.1"/>
    <property type="molecule type" value="Genomic_DNA"/>
</dbReference>
<accession>A0AAD5MEW8</accession>
<keyword evidence="2" id="KW-1185">Reference proteome</keyword>
<comment type="caution">
    <text evidence="1">The sequence shown here is derived from an EMBL/GenBank/DDBJ whole genome shotgun (WGS) entry which is preliminary data.</text>
</comment>
<gene>
    <name evidence="1" type="ORF">KIN20_015441</name>
</gene>
<dbReference type="AlphaFoldDB" id="A0AAD5MEW8"/>
<evidence type="ECO:0000313" key="2">
    <source>
        <dbReference type="Proteomes" id="UP001196413"/>
    </source>
</evidence>
<evidence type="ECO:0000313" key="1">
    <source>
        <dbReference type="EMBL" id="KAJ1357315.1"/>
    </source>
</evidence>
<protein>
    <submittedName>
        <fullName evidence="1">Uncharacterized protein</fullName>
    </submittedName>
</protein>
<reference evidence="1" key="1">
    <citation type="submission" date="2021-06" db="EMBL/GenBank/DDBJ databases">
        <title>Parelaphostrongylus tenuis whole genome reference sequence.</title>
        <authorList>
            <person name="Garwood T.J."/>
            <person name="Larsen P.A."/>
            <person name="Fountain-Jones N.M."/>
            <person name="Garbe J.R."/>
            <person name="Macchietto M.G."/>
            <person name="Kania S.A."/>
            <person name="Gerhold R.W."/>
            <person name="Richards J.E."/>
            <person name="Wolf T.M."/>
        </authorList>
    </citation>
    <scope>NUCLEOTIDE SEQUENCE</scope>
    <source>
        <strain evidence="1">MNPRO001-30</strain>
        <tissue evidence="1">Meninges</tissue>
    </source>
</reference>
<proteinExistence type="predicted"/>
<sequence length="81" mass="8827">MSILEEEILATHKADVDAFKTALTRAFDANTLETCASIVGNFRDFVDDVFSSCVLSKQAIQMPQQGLKFVSVQGCGITPEK</sequence>
<organism evidence="1 2">
    <name type="scientific">Parelaphostrongylus tenuis</name>
    <name type="common">Meningeal worm</name>
    <dbReference type="NCBI Taxonomy" id="148309"/>
    <lineage>
        <taxon>Eukaryota</taxon>
        <taxon>Metazoa</taxon>
        <taxon>Ecdysozoa</taxon>
        <taxon>Nematoda</taxon>
        <taxon>Chromadorea</taxon>
        <taxon>Rhabditida</taxon>
        <taxon>Rhabditina</taxon>
        <taxon>Rhabditomorpha</taxon>
        <taxon>Strongyloidea</taxon>
        <taxon>Metastrongylidae</taxon>
        <taxon>Parelaphostrongylus</taxon>
    </lineage>
</organism>